<dbReference type="InterPro" id="IPR038602">
    <property type="entry name" value="Mite_allergen_7_sf"/>
</dbReference>
<dbReference type="Pfam" id="PF16984">
    <property type="entry name" value="Grp7_allergen"/>
    <property type="match status" value="1"/>
</dbReference>
<dbReference type="Gene3D" id="3.15.10.50">
    <property type="match status" value="1"/>
</dbReference>
<keyword evidence="3" id="KW-1185">Reference proteome</keyword>
<comment type="caution">
    <text evidence="2">The sequence shown here is derived from an EMBL/GenBank/DDBJ whole genome shotgun (WGS) entry which is preliminary data.</text>
</comment>
<keyword evidence="1" id="KW-0732">Signal</keyword>
<organism evidence="2 3">
    <name type="scientific">Halocaridina rubra</name>
    <name type="common">Hawaiian red shrimp</name>
    <dbReference type="NCBI Taxonomy" id="373956"/>
    <lineage>
        <taxon>Eukaryota</taxon>
        <taxon>Metazoa</taxon>
        <taxon>Ecdysozoa</taxon>
        <taxon>Arthropoda</taxon>
        <taxon>Crustacea</taxon>
        <taxon>Multicrustacea</taxon>
        <taxon>Malacostraca</taxon>
        <taxon>Eumalacostraca</taxon>
        <taxon>Eucarida</taxon>
        <taxon>Decapoda</taxon>
        <taxon>Pleocyemata</taxon>
        <taxon>Caridea</taxon>
        <taxon>Atyoidea</taxon>
        <taxon>Atyidae</taxon>
        <taxon>Halocaridina</taxon>
    </lineage>
</organism>
<dbReference type="AlphaFoldDB" id="A0AAN8WMG4"/>
<feature type="signal peptide" evidence="1">
    <location>
        <begin position="1"/>
        <end position="21"/>
    </location>
</feature>
<dbReference type="EMBL" id="JAXCGZ010022991">
    <property type="protein sequence ID" value="KAK7019457.1"/>
    <property type="molecule type" value="Genomic_DNA"/>
</dbReference>
<gene>
    <name evidence="2" type="ORF">SK128_025350</name>
</gene>
<dbReference type="PANTHER" id="PTHR11008:SF29">
    <property type="entry name" value="IP17226P"/>
    <property type="match status" value="1"/>
</dbReference>
<dbReference type="InterPro" id="IPR038606">
    <property type="entry name" value="To_sf"/>
</dbReference>
<dbReference type="PANTHER" id="PTHR11008">
    <property type="entry name" value="PROTEIN TAKEOUT-LIKE PROTEIN"/>
    <property type="match status" value="1"/>
</dbReference>
<dbReference type="InterPro" id="IPR020234">
    <property type="entry name" value="Mite_allergen_group-7"/>
</dbReference>
<evidence type="ECO:0000313" key="2">
    <source>
        <dbReference type="EMBL" id="KAK7019457.1"/>
    </source>
</evidence>
<proteinExistence type="predicted"/>
<evidence type="ECO:0000256" key="1">
    <source>
        <dbReference type="SAM" id="SignalP"/>
    </source>
</evidence>
<evidence type="ECO:0000313" key="3">
    <source>
        <dbReference type="Proteomes" id="UP001381693"/>
    </source>
</evidence>
<feature type="chain" id="PRO_5042980683" evidence="1">
    <location>
        <begin position="22"/>
        <end position="393"/>
    </location>
</feature>
<sequence>MVAKVFLLVLALGLLLDAGDGSRSDALDARVLSGLQTLRHRMKTGWPEVGIPKLDPLTPHLKTVKEKETMRGQLVDLTLTKCSDFIIDEVESNLIFLKSKVRLEVPLIEVTGTRFKMGSFNEEIRDLAIDIVLVFGTEDYNVLEVTGLEIAFDISDTDGLVEEDWEDKETLIQFLELTLTPYLQAAFTYEINMALLGGSDVDMYEDPIDDYFDRTFADIRKAIRENDEDPLFLPEDSDDFEITLFNSTLNGTVTVNHGRLHGLSTVHRAGNMTLQYIGSEVEVVWGGEVGLVDLGIEYTFGMTFPLWGNDVSLSLKMSYVHLSFETGVFILQQDLVLESCNITEFGPVHFKENGIGAGYNLLTNVFLGQLNEIVLEAVESVICNLLEKILSTE</sequence>
<dbReference type="Proteomes" id="UP001381693">
    <property type="component" value="Unassembled WGS sequence"/>
</dbReference>
<dbReference type="Pfam" id="PF06585">
    <property type="entry name" value="JHBP"/>
    <property type="match status" value="1"/>
</dbReference>
<reference evidence="2 3" key="1">
    <citation type="submission" date="2023-11" db="EMBL/GenBank/DDBJ databases">
        <title>Halocaridina rubra genome assembly.</title>
        <authorList>
            <person name="Smith C."/>
        </authorList>
    </citation>
    <scope>NUCLEOTIDE SEQUENCE [LARGE SCALE GENOMIC DNA]</scope>
    <source>
        <strain evidence="2">EP-1</strain>
        <tissue evidence="2">Whole</tissue>
    </source>
</reference>
<dbReference type="InterPro" id="IPR010562">
    <property type="entry name" value="Haemolymph_juvenile_hormone-bd"/>
</dbReference>
<name>A0AAN8WMG4_HALRR</name>
<accession>A0AAN8WMG4</accession>
<dbReference type="Gene3D" id="3.15.10.30">
    <property type="entry name" value="Haemolymph juvenile hormone binding protein"/>
    <property type="match status" value="1"/>
</dbReference>
<dbReference type="GO" id="GO:0005615">
    <property type="term" value="C:extracellular space"/>
    <property type="evidence" value="ECO:0007669"/>
    <property type="project" value="TreeGrafter"/>
</dbReference>
<protein>
    <submittedName>
        <fullName evidence="2">Uncharacterized protein</fullName>
    </submittedName>
</protein>